<dbReference type="InterPro" id="IPR004360">
    <property type="entry name" value="Glyas_Fos-R_dOase_dom"/>
</dbReference>
<dbReference type="HOGENOM" id="CLU_1336421_0_0_6"/>
<proteinExistence type="inferred from homology"/>
<evidence type="ECO:0000259" key="4">
    <source>
        <dbReference type="PROSITE" id="PS51819"/>
    </source>
</evidence>
<reference evidence="5 6" key="1">
    <citation type="journal article" date="2010" name="J. Bacteriol.">
        <title>Genome sequence of Pantoea ananatis LMG20103, the causative agent of Eucalyptus blight and dieback.</title>
        <authorList>
            <person name="De Maayer P."/>
            <person name="Chan W.Y."/>
            <person name="Venter S.N."/>
            <person name="Toth I.K."/>
            <person name="Birch P.R."/>
            <person name="Joubert F."/>
            <person name="Coutinho T.A."/>
        </authorList>
    </citation>
    <scope>NUCLEOTIDE SEQUENCE [LARGE SCALE GENOMIC DNA]</scope>
    <source>
        <strain evidence="5 6">LMG 20103</strain>
    </source>
</reference>
<feature type="domain" description="VOC" evidence="4">
    <location>
        <begin position="74"/>
        <end position="203"/>
    </location>
</feature>
<evidence type="ECO:0000313" key="6">
    <source>
        <dbReference type="Proteomes" id="UP000001702"/>
    </source>
</evidence>
<dbReference type="Gene3D" id="3.10.180.10">
    <property type="entry name" value="2,3-Dihydroxybiphenyl 1,2-Dioxygenase, domain 1"/>
    <property type="match status" value="1"/>
</dbReference>
<evidence type="ECO:0000313" key="5">
    <source>
        <dbReference type="EMBL" id="ADD79168.1"/>
    </source>
</evidence>
<dbReference type="AlphaFoldDB" id="D4GER2"/>
<dbReference type="SUPFAM" id="SSF54593">
    <property type="entry name" value="Glyoxalase/Bleomycin resistance protein/Dihydroxybiphenyl dioxygenase"/>
    <property type="match status" value="1"/>
</dbReference>
<dbReference type="Proteomes" id="UP000001702">
    <property type="component" value="Chromosome"/>
</dbReference>
<evidence type="ECO:0000256" key="3">
    <source>
        <dbReference type="ARBA" id="ARBA00023251"/>
    </source>
</evidence>
<accession>D4GER2</accession>
<dbReference type="GO" id="GO:0046677">
    <property type="term" value="P:response to antibiotic"/>
    <property type="evidence" value="ECO:0007669"/>
    <property type="project" value="UniProtKB-KW"/>
</dbReference>
<protein>
    <recommendedName>
        <fullName evidence="2">Bleomycin resistance protein</fullName>
    </recommendedName>
</protein>
<evidence type="ECO:0000256" key="1">
    <source>
        <dbReference type="ARBA" id="ARBA00011051"/>
    </source>
</evidence>
<dbReference type="PROSITE" id="PS51819">
    <property type="entry name" value="VOC"/>
    <property type="match status" value="1"/>
</dbReference>
<dbReference type="InterPro" id="IPR000335">
    <property type="entry name" value="Bleomycin-R"/>
</dbReference>
<dbReference type="EMBL" id="CP001875">
    <property type="protein sequence ID" value="ADD79168.1"/>
    <property type="molecule type" value="Genomic_DNA"/>
</dbReference>
<sequence>MREGTRKTVWRSKKAEDKIDRIATIGESHRGESRYLLVVWPALFDRKFHLTTILLKFRVLPVTMRPNETSATQYWNPMVPELAVTDFAASWAFYVEAIGFKVRIRRENPDFAYLCYGQVQLMIEQVHEGGWLTAEMAYPLGRGINLQIDVPDIETLYSRLLRSSTPLFRPLRENCYDTGERVECQKEFLVQDPDGYLLRFCQPVG</sequence>
<keyword evidence="3" id="KW-0046">Antibiotic resistance</keyword>
<organism evidence="5 6">
    <name type="scientific">Pantoea ananatis (strain LMG 20103)</name>
    <dbReference type="NCBI Taxonomy" id="706191"/>
    <lineage>
        <taxon>Bacteria</taxon>
        <taxon>Pseudomonadati</taxon>
        <taxon>Pseudomonadota</taxon>
        <taxon>Gammaproteobacteria</taxon>
        <taxon>Enterobacterales</taxon>
        <taxon>Erwiniaceae</taxon>
        <taxon>Pantoea</taxon>
    </lineage>
</organism>
<evidence type="ECO:0000256" key="2">
    <source>
        <dbReference type="ARBA" id="ARBA00021572"/>
    </source>
</evidence>
<dbReference type="Pfam" id="PF00903">
    <property type="entry name" value="Glyoxalase"/>
    <property type="match status" value="1"/>
</dbReference>
<dbReference type="InterPro" id="IPR029068">
    <property type="entry name" value="Glyas_Bleomycin-R_OHBP_Dase"/>
</dbReference>
<dbReference type="CDD" id="cd08349">
    <property type="entry name" value="BLMA_like"/>
    <property type="match status" value="1"/>
</dbReference>
<dbReference type="InterPro" id="IPR037523">
    <property type="entry name" value="VOC_core"/>
</dbReference>
<dbReference type="eggNOG" id="COG0346">
    <property type="taxonomic scope" value="Bacteria"/>
</dbReference>
<keyword evidence="6" id="KW-1185">Reference proteome</keyword>
<gene>
    <name evidence="5" type="ordered locus">PANA_4001</name>
</gene>
<name>D4GER2_PANAM</name>
<dbReference type="STRING" id="706191.PANA_4001"/>
<dbReference type="KEGG" id="pam:PANA_4001"/>
<comment type="similarity">
    <text evidence="1">Belongs to the bleomycin resistance protein family.</text>
</comment>